<sequence length="1200" mass="132313">MLSKAEAGKKNGSDKLQKFLKDVETVNKAMLLDRSSSKNPISSAISRSKSTRKPQLPDPKPRSKGGGGSSSSSSSSSRNVDDNLRSDKKSIWNWRPLKALSHIRHKRFNCCFYLQVHLIEGLPSTFDDASLSVSWKRRDGVLVTRPSKVVQGVAEFEDKLTYTCSVYGSRGGPHHSAKYEAKHFLLYASLLRAPELDLGKHRVDLTRLLPLTLEDLEEGKISGKWTTSFRLSGIAKGGVMNVSFEYMVVGDNTNATRDSLNATNSLSLRQNSMPVMRADVKPRQLDGSRKLKSIRSWSTSQFDEVKDLREVSSVSKSALNSLIDVLYKKIDEKNSWSPSSEPEFDVFTENLDPIKPDDDSSSDIWKENPEEHACDDGNTCPVHDKHELDLFQEKLEMVKPDEQPLPDSGKENCEGCQGNEFFVVDKGIKLSLDDEPVKVEESIIKAPEDTATINSTYVLDTAGIRVSSEDSVKHDPLDEVNGSSSRDQAMVNEFSCKEDDLYMEELLLQEFESAINNFSDLTTVAQESPKIVDAKSKYETRKSHSFDDVTESVASEFLSMLDVDHSPTELNSENESESPRELLLRQFEKEAKDGGFSLFNFDVDDDNEAEGGGEAYIGSEQWKFSEGIKSPSLVHAMQEEHPVESHQTKSKKRAQMLEDLETEALMREWGLNEKAFQNSPPNGGFGSPIPLPPEETPTLPPLADGLGPFLQTKDGGFLRSMDPSIFSNSKSGGSLIMQISSPVVVPAEMGSGIMDVLQCLASVGIEKLSTQAKELMPLEDITGKTMQQIAWEAMPALEGGTKRQCHLQHDSIPGLNTTFVQSELKGTQSGLKPDKISSSSVRNQTGSDSEFVSLEDLAPLAMNKIEALSIEGLRIQSGMSEEDAPSNIVAQSIGDISALQGKGIDMSGSLGLEGAAGLQLLDVKGGSSNGVDGIMGLSLTLDEWMKLDSGEIDDMDNISEHTSKLLAAHHANSFDFIRGKSKGERKRGKGQKCGLLGNNFIVALMVQLRDPLRNYESVGTPMLALIQVERVFVPPKPKIYFNVSKLRNKKYAEDKSEILAEVDMKENKKEDKSSEEEEIPQYKITEVHIAGLKTEPEKKFWGSSSQQKSGFRWLLGNGMGKNNTHPLIKSKTAAKSSAPVTTKVQPSDTLWSISSRIFSNGAKWKRLAALNPHKRNPDVIIPDENGRVESKVFLEDGLSL</sequence>
<dbReference type="Pfam" id="PF10358">
    <property type="entry name" value="NT-C2"/>
    <property type="match status" value="1"/>
</dbReference>
<reference evidence="4 5" key="1">
    <citation type="submission" date="2024-03" db="EMBL/GenBank/DDBJ databases">
        <authorList>
            <person name="Martinez-Hernandez J."/>
        </authorList>
    </citation>
    <scope>NUCLEOTIDE SEQUENCE [LARGE SCALE GENOMIC DNA]</scope>
</reference>
<evidence type="ECO:0000256" key="1">
    <source>
        <dbReference type="SAM" id="MobiDB-lite"/>
    </source>
</evidence>
<dbReference type="InterPro" id="IPR036779">
    <property type="entry name" value="LysM_dom_sf"/>
</dbReference>
<dbReference type="Proteomes" id="UP001497480">
    <property type="component" value="Unassembled WGS sequence"/>
</dbReference>
<comment type="caution">
    <text evidence="4">The sequence shown here is derived from an EMBL/GenBank/DDBJ whole genome shotgun (WGS) entry which is preliminary data.</text>
</comment>
<dbReference type="Pfam" id="PF21745">
    <property type="entry name" value="PMI1_PMIR1-2_C"/>
    <property type="match status" value="1"/>
</dbReference>
<dbReference type="PROSITE" id="PS51840">
    <property type="entry name" value="C2_NT"/>
    <property type="match status" value="1"/>
</dbReference>
<dbReference type="PANTHER" id="PTHR33414">
    <property type="entry name" value="PROTEIN PLASTID MOVEMENT IMPAIRED 1-RELATED 1"/>
    <property type="match status" value="1"/>
</dbReference>
<accession>A0AAV1W668</accession>
<proteinExistence type="predicted"/>
<dbReference type="InterPro" id="IPR019448">
    <property type="entry name" value="NT-C2"/>
</dbReference>
<feature type="region of interest" description="Disordered" evidence="1">
    <location>
        <begin position="31"/>
        <end position="83"/>
    </location>
</feature>
<dbReference type="PROSITE" id="PS51782">
    <property type="entry name" value="LYSM"/>
    <property type="match status" value="1"/>
</dbReference>
<dbReference type="Pfam" id="PF01476">
    <property type="entry name" value="LysM"/>
    <property type="match status" value="1"/>
</dbReference>
<dbReference type="AlphaFoldDB" id="A0AAV1W668"/>
<organism evidence="4 5">
    <name type="scientific">Lupinus luteus</name>
    <name type="common">European yellow lupine</name>
    <dbReference type="NCBI Taxonomy" id="3873"/>
    <lineage>
        <taxon>Eukaryota</taxon>
        <taxon>Viridiplantae</taxon>
        <taxon>Streptophyta</taxon>
        <taxon>Embryophyta</taxon>
        <taxon>Tracheophyta</taxon>
        <taxon>Spermatophyta</taxon>
        <taxon>Magnoliopsida</taxon>
        <taxon>eudicotyledons</taxon>
        <taxon>Gunneridae</taxon>
        <taxon>Pentapetalae</taxon>
        <taxon>rosids</taxon>
        <taxon>fabids</taxon>
        <taxon>Fabales</taxon>
        <taxon>Fabaceae</taxon>
        <taxon>Papilionoideae</taxon>
        <taxon>50 kb inversion clade</taxon>
        <taxon>genistoids sensu lato</taxon>
        <taxon>core genistoids</taxon>
        <taxon>Genisteae</taxon>
        <taxon>Lupinus</taxon>
    </lineage>
</organism>
<evidence type="ECO:0008006" key="6">
    <source>
        <dbReference type="Google" id="ProtNLM"/>
    </source>
</evidence>
<evidence type="ECO:0000259" key="2">
    <source>
        <dbReference type="PROSITE" id="PS51782"/>
    </source>
</evidence>
<evidence type="ECO:0000313" key="4">
    <source>
        <dbReference type="EMBL" id="CAL0304790.1"/>
    </source>
</evidence>
<dbReference type="InterPro" id="IPR018392">
    <property type="entry name" value="LysM"/>
</dbReference>
<evidence type="ECO:0000313" key="5">
    <source>
        <dbReference type="Proteomes" id="UP001497480"/>
    </source>
</evidence>
<dbReference type="PANTHER" id="PTHR33414:SF1">
    <property type="entry name" value="PROTEIN PLASTID MOVEMENT IMPAIRED 1-RELATED 1"/>
    <property type="match status" value="1"/>
</dbReference>
<keyword evidence="5" id="KW-1185">Reference proteome</keyword>
<feature type="domain" description="C2 NT-type" evidence="3">
    <location>
        <begin position="100"/>
        <end position="248"/>
    </location>
</feature>
<dbReference type="Gene3D" id="3.10.350.10">
    <property type="entry name" value="LysM domain"/>
    <property type="match status" value="1"/>
</dbReference>
<dbReference type="CDD" id="cd00118">
    <property type="entry name" value="LysM"/>
    <property type="match status" value="1"/>
</dbReference>
<protein>
    <recommendedName>
        <fullName evidence="6">Protein PLASTID MOVEMENT IMPAIRED 1-RELATED 1</fullName>
    </recommendedName>
</protein>
<evidence type="ECO:0000259" key="3">
    <source>
        <dbReference type="PROSITE" id="PS51840"/>
    </source>
</evidence>
<gene>
    <name evidence="4" type="ORF">LLUT_LOCUS5850</name>
</gene>
<dbReference type="InterPro" id="IPR039614">
    <property type="entry name" value="PMI1-like"/>
</dbReference>
<feature type="domain" description="LysM" evidence="2">
    <location>
        <begin position="1140"/>
        <end position="1188"/>
    </location>
</feature>
<dbReference type="EMBL" id="CAXHTB010000004">
    <property type="protein sequence ID" value="CAL0304790.1"/>
    <property type="molecule type" value="Genomic_DNA"/>
</dbReference>
<feature type="compositionally biased region" description="Low complexity" evidence="1">
    <location>
        <begin position="37"/>
        <end position="48"/>
    </location>
</feature>
<dbReference type="InterPro" id="IPR048972">
    <property type="entry name" value="PMI1_PMIR1-2_C"/>
</dbReference>
<name>A0AAV1W668_LUPLU</name>
<feature type="region of interest" description="Disordered" evidence="1">
    <location>
        <begin position="826"/>
        <end position="847"/>
    </location>
</feature>